<evidence type="ECO:0000313" key="2">
    <source>
        <dbReference type="Proteomes" id="UP000076532"/>
    </source>
</evidence>
<dbReference type="AlphaFoldDB" id="A0A165YCV8"/>
<dbReference type="Proteomes" id="UP000076532">
    <property type="component" value="Unassembled WGS sequence"/>
</dbReference>
<accession>A0A165YCV8</accession>
<sequence length="66" mass="7344">MANGRRHPIRRCGSMELRGAVKLSYALPSSKKFAQNVQQSPALPAHISFSTVEMHRPTCLSMINSF</sequence>
<feature type="non-terminal residue" evidence="1">
    <location>
        <position position="66"/>
    </location>
</feature>
<proteinExistence type="predicted"/>
<name>A0A165YCV8_9AGAM</name>
<keyword evidence="2" id="KW-1185">Reference proteome</keyword>
<dbReference type="EMBL" id="KV417700">
    <property type="protein sequence ID" value="KZP09431.1"/>
    <property type="molecule type" value="Genomic_DNA"/>
</dbReference>
<gene>
    <name evidence="1" type="ORF">FIBSPDRAFT_1051840</name>
</gene>
<reference evidence="1 2" key="1">
    <citation type="journal article" date="2016" name="Mol. Biol. Evol.">
        <title>Comparative Genomics of Early-Diverging Mushroom-Forming Fungi Provides Insights into the Origins of Lignocellulose Decay Capabilities.</title>
        <authorList>
            <person name="Nagy L.G."/>
            <person name="Riley R."/>
            <person name="Tritt A."/>
            <person name="Adam C."/>
            <person name="Daum C."/>
            <person name="Floudas D."/>
            <person name="Sun H."/>
            <person name="Yadav J.S."/>
            <person name="Pangilinan J."/>
            <person name="Larsson K.H."/>
            <person name="Matsuura K."/>
            <person name="Barry K."/>
            <person name="Labutti K."/>
            <person name="Kuo R."/>
            <person name="Ohm R.A."/>
            <person name="Bhattacharya S.S."/>
            <person name="Shirouzu T."/>
            <person name="Yoshinaga Y."/>
            <person name="Martin F.M."/>
            <person name="Grigoriev I.V."/>
            <person name="Hibbett D.S."/>
        </authorList>
    </citation>
    <scope>NUCLEOTIDE SEQUENCE [LARGE SCALE GENOMIC DNA]</scope>
    <source>
        <strain evidence="1 2">CBS 109695</strain>
    </source>
</reference>
<organism evidence="1 2">
    <name type="scientific">Athelia psychrophila</name>
    <dbReference type="NCBI Taxonomy" id="1759441"/>
    <lineage>
        <taxon>Eukaryota</taxon>
        <taxon>Fungi</taxon>
        <taxon>Dikarya</taxon>
        <taxon>Basidiomycota</taxon>
        <taxon>Agaricomycotina</taxon>
        <taxon>Agaricomycetes</taxon>
        <taxon>Agaricomycetidae</taxon>
        <taxon>Atheliales</taxon>
        <taxon>Atheliaceae</taxon>
        <taxon>Athelia</taxon>
    </lineage>
</organism>
<evidence type="ECO:0000313" key="1">
    <source>
        <dbReference type="EMBL" id="KZP09431.1"/>
    </source>
</evidence>
<protein>
    <submittedName>
        <fullName evidence="1">Uncharacterized protein</fullName>
    </submittedName>
</protein>